<evidence type="ECO:0000256" key="13">
    <source>
        <dbReference type="PIRNR" id="PIRNR001365"/>
    </source>
</evidence>
<dbReference type="InterPro" id="IPR020624">
    <property type="entry name" value="Schiff_base-form_aldolases_CS"/>
</dbReference>
<dbReference type="Gene3D" id="3.20.20.70">
    <property type="entry name" value="Aldolase class I"/>
    <property type="match status" value="1"/>
</dbReference>
<comment type="caution">
    <text evidence="12">Was originally thought to be a dihydrodipicolinate synthase (DHDPS), catalyzing the condensation of (S)-aspartate-beta-semialdehyde [(S)-ASA] and pyruvate to dihydrodipicolinate (DHDP). However, it was shown in E.coli that the product of the enzymatic reaction is not dihydrodipicolinate but in fact (4S)-4-hydroxy-2,3,4,5-tetrahydro-(2S)-dipicolinic acid (HTPA), and that the consecutive dehydration reaction leading to DHDP is not spontaneous but catalyzed by DapB.</text>
</comment>
<evidence type="ECO:0000256" key="11">
    <source>
        <dbReference type="ARBA" id="ARBA00047836"/>
    </source>
</evidence>
<organism evidence="17 18">
    <name type="scientific">Enterococcus dongliensis</name>
    <dbReference type="NCBI Taxonomy" id="2559925"/>
    <lineage>
        <taxon>Bacteria</taxon>
        <taxon>Bacillati</taxon>
        <taxon>Bacillota</taxon>
        <taxon>Bacilli</taxon>
        <taxon>Lactobacillales</taxon>
        <taxon>Enterococcaceae</taxon>
        <taxon>Enterococcus</taxon>
    </lineage>
</organism>
<keyword evidence="9 12" id="KW-0456">Lyase</keyword>
<comment type="catalytic activity">
    <reaction evidence="11 12">
        <text>L-aspartate 4-semialdehyde + pyruvate = (2S,4S)-4-hydroxy-2,3,4,5-tetrahydrodipicolinate + H2O + H(+)</text>
        <dbReference type="Rhea" id="RHEA:34171"/>
        <dbReference type="ChEBI" id="CHEBI:15361"/>
        <dbReference type="ChEBI" id="CHEBI:15377"/>
        <dbReference type="ChEBI" id="CHEBI:15378"/>
        <dbReference type="ChEBI" id="CHEBI:67139"/>
        <dbReference type="ChEBI" id="CHEBI:537519"/>
        <dbReference type="EC" id="4.3.3.7"/>
    </reaction>
</comment>
<comment type="similarity">
    <text evidence="3 12 13">Belongs to the DapA family.</text>
</comment>
<keyword evidence="6 12" id="KW-0028">Amino-acid biosynthesis</keyword>
<dbReference type="RefSeq" id="WP_137604152.1">
    <property type="nucleotide sequence ID" value="NZ_JARPYR010000033.1"/>
</dbReference>
<dbReference type="SUPFAM" id="SSF51569">
    <property type="entry name" value="Aldolase"/>
    <property type="match status" value="1"/>
</dbReference>
<dbReference type="HAMAP" id="MF_00418">
    <property type="entry name" value="DapA"/>
    <property type="match status" value="1"/>
</dbReference>
<dbReference type="PANTHER" id="PTHR12128:SF66">
    <property type="entry name" value="4-HYDROXY-2-OXOGLUTARATE ALDOLASE, MITOCHONDRIAL"/>
    <property type="match status" value="1"/>
</dbReference>
<evidence type="ECO:0000256" key="2">
    <source>
        <dbReference type="ARBA" id="ARBA00005120"/>
    </source>
</evidence>
<keyword evidence="8 12" id="KW-0457">Lysine biosynthesis</keyword>
<gene>
    <name evidence="12 17" type="primary">dapA</name>
    <name evidence="17" type="ORF">P7D36_09820</name>
    <name evidence="16" type="ORF">P7D39_12370</name>
</gene>
<dbReference type="NCBIfam" id="TIGR00674">
    <property type="entry name" value="dapA"/>
    <property type="match status" value="1"/>
</dbReference>
<reference evidence="17 19" key="1">
    <citation type="submission" date="2023-03" db="EMBL/GenBank/DDBJ databases">
        <authorList>
            <person name="Shen W."/>
            <person name="Cai J."/>
        </authorList>
    </citation>
    <scope>NUCLEOTIDE SEQUENCE</scope>
    <source>
        <strain evidence="17">P55-2</strain>
        <strain evidence="16 19">P72-2</strain>
    </source>
</reference>
<dbReference type="SMART" id="SM01130">
    <property type="entry name" value="DHDPS"/>
    <property type="match status" value="1"/>
</dbReference>
<dbReference type="GO" id="GO:0009089">
    <property type="term" value="P:lysine biosynthetic process via diaminopimelate"/>
    <property type="evidence" value="ECO:0007669"/>
    <property type="project" value="UniProtKB-UniRule"/>
</dbReference>
<evidence type="ECO:0000256" key="12">
    <source>
        <dbReference type="HAMAP-Rule" id="MF_00418"/>
    </source>
</evidence>
<feature type="binding site" evidence="12 15">
    <location>
        <position position="205"/>
    </location>
    <ligand>
        <name>pyruvate</name>
        <dbReference type="ChEBI" id="CHEBI:15361"/>
    </ligand>
</feature>
<dbReference type="PIRSF" id="PIRSF001365">
    <property type="entry name" value="DHDPS"/>
    <property type="match status" value="1"/>
</dbReference>
<dbReference type="GO" id="GO:0019877">
    <property type="term" value="P:diaminopimelate biosynthetic process"/>
    <property type="evidence" value="ECO:0007669"/>
    <property type="project" value="UniProtKB-UniRule"/>
</dbReference>
<evidence type="ECO:0000256" key="5">
    <source>
        <dbReference type="ARBA" id="ARBA00022490"/>
    </source>
</evidence>
<proteinExistence type="inferred from homology"/>
<dbReference type="PANTHER" id="PTHR12128">
    <property type="entry name" value="DIHYDRODIPICOLINATE SYNTHASE"/>
    <property type="match status" value="1"/>
</dbReference>
<keyword evidence="7 12" id="KW-0220">Diaminopimelate biosynthesis</keyword>
<feature type="binding site" evidence="12 15">
    <location>
        <position position="47"/>
    </location>
    <ligand>
        <name>pyruvate</name>
        <dbReference type="ChEBI" id="CHEBI:15361"/>
    </ligand>
</feature>
<feature type="active site" description="Schiff-base intermediate with substrate" evidence="12 14">
    <location>
        <position position="163"/>
    </location>
</feature>
<evidence type="ECO:0000313" key="17">
    <source>
        <dbReference type="EMBL" id="MDT2637789.1"/>
    </source>
</evidence>
<evidence type="ECO:0000256" key="10">
    <source>
        <dbReference type="ARBA" id="ARBA00023270"/>
    </source>
</evidence>
<keyword evidence="10 12" id="KW-0704">Schiff base</keyword>
<evidence type="ECO:0000256" key="1">
    <source>
        <dbReference type="ARBA" id="ARBA00003294"/>
    </source>
</evidence>
<evidence type="ECO:0000256" key="15">
    <source>
        <dbReference type="PIRSR" id="PIRSR001365-2"/>
    </source>
</evidence>
<evidence type="ECO:0000256" key="4">
    <source>
        <dbReference type="ARBA" id="ARBA00012086"/>
    </source>
</evidence>
<dbReference type="PRINTS" id="PR00146">
    <property type="entry name" value="DHPICSNTHASE"/>
</dbReference>
<comment type="function">
    <text evidence="1 12">Catalyzes the condensation of (S)-aspartate-beta-semialdehyde [(S)-ASA] and pyruvate to 4-hydroxy-tetrahydrodipicolinate (HTPA).</text>
</comment>
<evidence type="ECO:0000313" key="18">
    <source>
        <dbReference type="Proteomes" id="UP001245561"/>
    </source>
</evidence>
<sequence length="296" mass="32015">MKIFEGSGVALVTPMEADGSVNYKKLEELVEWQINEGTDAIIACGTTGEASTLTNDEHIAVIEAVVKKVNGRIPVIAGTGVNDTRHAIELSTGAERVGADALLIVTPYYNKTSDEGLFLHFQKIAQSVKLPIILYSVASRTNMNITPQMVKRLSEIPNIVAIKEASGDISQIAEIARITPDDFAIYSGNDDQVLPIMALGGRGAISTIANIAPRQTHELTQALLDGDFQLAKKLQLAQLPLIHTIFSEVNPIPVKTAVGLLGKIQPNFRLPLYTAKAETVERLKKEMTAYGLEVSK</sequence>
<evidence type="ECO:0000256" key="14">
    <source>
        <dbReference type="PIRSR" id="PIRSR001365-1"/>
    </source>
</evidence>
<evidence type="ECO:0000256" key="7">
    <source>
        <dbReference type="ARBA" id="ARBA00022915"/>
    </source>
</evidence>
<evidence type="ECO:0000256" key="8">
    <source>
        <dbReference type="ARBA" id="ARBA00023154"/>
    </source>
</evidence>
<accession>A0AAW8THK8</accession>
<dbReference type="InterPro" id="IPR005263">
    <property type="entry name" value="DapA"/>
</dbReference>
<evidence type="ECO:0000313" key="19">
    <source>
        <dbReference type="Proteomes" id="UP001256547"/>
    </source>
</evidence>
<dbReference type="InterPro" id="IPR002220">
    <property type="entry name" value="DapA-like"/>
</dbReference>
<dbReference type="Pfam" id="PF00701">
    <property type="entry name" value="DHDPS"/>
    <property type="match status" value="1"/>
</dbReference>
<keyword evidence="5 12" id="KW-0963">Cytoplasm</keyword>
<name>A0AAW8THK8_9ENTE</name>
<feature type="site" description="Part of a proton relay during catalysis" evidence="12">
    <location>
        <position position="46"/>
    </location>
</feature>
<comment type="subcellular location">
    <subcellularLocation>
        <location evidence="12">Cytoplasm</location>
    </subcellularLocation>
</comment>
<protein>
    <recommendedName>
        <fullName evidence="4 12">4-hydroxy-tetrahydrodipicolinate synthase</fullName>
        <shortName evidence="12">HTPA synthase</shortName>
        <ecNumber evidence="4 12">4.3.3.7</ecNumber>
    </recommendedName>
</protein>
<feature type="active site" description="Proton donor/acceptor" evidence="12 14">
    <location>
        <position position="135"/>
    </location>
</feature>
<dbReference type="EMBL" id="JARPYT010000014">
    <property type="protein sequence ID" value="MDT2637789.1"/>
    <property type="molecule type" value="Genomic_DNA"/>
</dbReference>
<dbReference type="PROSITE" id="PS00665">
    <property type="entry name" value="DHDPS_1"/>
    <property type="match status" value="1"/>
</dbReference>
<dbReference type="GO" id="GO:0005829">
    <property type="term" value="C:cytosol"/>
    <property type="evidence" value="ECO:0007669"/>
    <property type="project" value="TreeGrafter"/>
</dbReference>
<evidence type="ECO:0000256" key="9">
    <source>
        <dbReference type="ARBA" id="ARBA00023239"/>
    </source>
</evidence>
<evidence type="ECO:0000256" key="3">
    <source>
        <dbReference type="ARBA" id="ARBA00007592"/>
    </source>
</evidence>
<dbReference type="EMBL" id="JARPYR010000033">
    <property type="protein sequence ID" value="MDT2597794.1"/>
    <property type="molecule type" value="Genomic_DNA"/>
</dbReference>
<dbReference type="EC" id="4.3.3.7" evidence="4 12"/>
<feature type="site" description="Part of a proton relay during catalysis" evidence="12">
    <location>
        <position position="109"/>
    </location>
</feature>
<dbReference type="Proteomes" id="UP001256547">
    <property type="component" value="Unassembled WGS sequence"/>
</dbReference>
<dbReference type="InterPro" id="IPR013785">
    <property type="entry name" value="Aldolase_TIM"/>
</dbReference>
<dbReference type="AlphaFoldDB" id="A0AAW8THK8"/>
<comment type="pathway">
    <text evidence="2 12">Amino-acid biosynthesis; L-lysine biosynthesis via DAP pathway; (S)-tetrahydrodipicolinate from L-aspartate: step 3/4.</text>
</comment>
<dbReference type="CDD" id="cd00950">
    <property type="entry name" value="DHDPS"/>
    <property type="match status" value="1"/>
</dbReference>
<keyword evidence="19" id="KW-1185">Reference proteome</keyword>
<evidence type="ECO:0000313" key="16">
    <source>
        <dbReference type="EMBL" id="MDT2597794.1"/>
    </source>
</evidence>
<dbReference type="Proteomes" id="UP001245561">
    <property type="component" value="Unassembled WGS sequence"/>
</dbReference>
<evidence type="ECO:0000256" key="6">
    <source>
        <dbReference type="ARBA" id="ARBA00022605"/>
    </source>
</evidence>
<comment type="caution">
    <text evidence="17">The sequence shown here is derived from an EMBL/GenBank/DDBJ whole genome shotgun (WGS) entry which is preliminary data.</text>
</comment>
<comment type="subunit">
    <text evidence="12">Homotetramer; dimer of dimers.</text>
</comment>
<dbReference type="GO" id="GO:0008840">
    <property type="term" value="F:4-hydroxy-tetrahydrodipicolinate synthase activity"/>
    <property type="evidence" value="ECO:0007669"/>
    <property type="project" value="UniProtKB-UniRule"/>
</dbReference>